<organism evidence="2 3">
    <name type="scientific">Penicillium oxalicum (strain 114-2 / CGMCC 5302)</name>
    <name type="common">Penicillium decumbens</name>
    <dbReference type="NCBI Taxonomy" id="933388"/>
    <lineage>
        <taxon>Eukaryota</taxon>
        <taxon>Fungi</taxon>
        <taxon>Dikarya</taxon>
        <taxon>Ascomycota</taxon>
        <taxon>Pezizomycotina</taxon>
        <taxon>Eurotiomycetes</taxon>
        <taxon>Eurotiomycetidae</taxon>
        <taxon>Eurotiales</taxon>
        <taxon>Aspergillaceae</taxon>
        <taxon>Penicillium</taxon>
    </lineage>
</organism>
<evidence type="ECO:0000313" key="2">
    <source>
        <dbReference type="EMBL" id="EPS29396.1"/>
    </source>
</evidence>
<reference evidence="2 3" key="1">
    <citation type="journal article" date="2013" name="PLoS ONE">
        <title>Genomic and secretomic analyses reveal unique features of the lignocellulolytic enzyme system of Penicillium decumbens.</title>
        <authorList>
            <person name="Liu G."/>
            <person name="Zhang L."/>
            <person name="Wei X."/>
            <person name="Zou G."/>
            <person name="Qin Y."/>
            <person name="Ma L."/>
            <person name="Li J."/>
            <person name="Zheng H."/>
            <person name="Wang S."/>
            <person name="Wang C."/>
            <person name="Xun L."/>
            <person name="Zhao G.-P."/>
            <person name="Zhou Z."/>
            <person name="Qu Y."/>
        </authorList>
    </citation>
    <scope>NUCLEOTIDE SEQUENCE [LARGE SCALE GENOMIC DNA]</scope>
    <source>
        <strain evidence="3">114-2 / CGMCC 5302</strain>
    </source>
</reference>
<protein>
    <submittedName>
        <fullName evidence="2">Uncharacterized protein</fullName>
    </submittedName>
</protein>
<dbReference type="OrthoDB" id="4367362at2759"/>
<dbReference type="EMBL" id="KB644411">
    <property type="protein sequence ID" value="EPS29396.1"/>
    <property type="molecule type" value="Genomic_DNA"/>
</dbReference>
<feature type="compositionally biased region" description="Polar residues" evidence="1">
    <location>
        <begin position="212"/>
        <end position="226"/>
    </location>
</feature>
<accession>S7ZL48</accession>
<dbReference type="HOGENOM" id="CLU_1225140_0_0_1"/>
<feature type="region of interest" description="Disordered" evidence="1">
    <location>
        <begin position="198"/>
        <end position="226"/>
    </location>
</feature>
<name>S7ZL48_PENO1</name>
<evidence type="ECO:0000313" key="3">
    <source>
        <dbReference type="Proteomes" id="UP000019376"/>
    </source>
</evidence>
<dbReference type="Proteomes" id="UP000019376">
    <property type="component" value="Unassembled WGS sequence"/>
</dbReference>
<proteinExistence type="predicted"/>
<sequence length="226" mass="25742">MKNESNESQDVHFLLAELAALRTDLEIEKKVTNRLKNQAINNNDEIACLRIEFDALRSQLTEKSQNNSIRPFEDELLSLRADLEILRCESSAGTTEATSPSEHEMNADDRAKIEEVIHMNELLRRVLQGERIYAEQMHTKLHSLRKKVGPLLAKVDTMQGNLDEIKALFLAHDAPIELIMDFVRMFHGWWVDRYNSRQAGRNDQTGDKGKSKASQGGRNLTQTGIS</sequence>
<keyword evidence="3" id="KW-1185">Reference proteome</keyword>
<dbReference type="AlphaFoldDB" id="S7ZL48"/>
<evidence type="ECO:0000256" key="1">
    <source>
        <dbReference type="SAM" id="MobiDB-lite"/>
    </source>
</evidence>
<gene>
    <name evidence="2" type="ORF">PDE_04345</name>
</gene>